<dbReference type="AlphaFoldDB" id="R7TKE5"/>
<reference evidence="1 3" key="2">
    <citation type="journal article" date="2013" name="Nature">
        <title>Insights into bilaterian evolution from three spiralian genomes.</title>
        <authorList>
            <person name="Simakov O."/>
            <person name="Marletaz F."/>
            <person name="Cho S.J."/>
            <person name="Edsinger-Gonzales E."/>
            <person name="Havlak P."/>
            <person name="Hellsten U."/>
            <person name="Kuo D.H."/>
            <person name="Larsson T."/>
            <person name="Lv J."/>
            <person name="Arendt D."/>
            <person name="Savage R."/>
            <person name="Osoegawa K."/>
            <person name="de Jong P."/>
            <person name="Grimwood J."/>
            <person name="Chapman J.A."/>
            <person name="Shapiro H."/>
            <person name="Aerts A."/>
            <person name="Otillar R.P."/>
            <person name="Terry A.Y."/>
            <person name="Boore J.L."/>
            <person name="Grigoriev I.V."/>
            <person name="Lindberg D.R."/>
            <person name="Seaver E.C."/>
            <person name="Weisblat D.A."/>
            <person name="Putnam N.H."/>
            <person name="Rokhsar D.S."/>
        </authorList>
    </citation>
    <scope>NUCLEOTIDE SEQUENCE</scope>
    <source>
        <strain evidence="1 3">I ESC-2004</strain>
    </source>
</reference>
<reference evidence="3" key="1">
    <citation type="submission" date="2012-12" db="EMBL/GenBank/DDBJ databases">
        <authorList>
            <person name="Hellsten U."/>
            <person name="Grimwood J."/>
            <person name="Chapman J.A."/>
            <person name="Shapiro H."/>
            <person name="Aerts A."/>
            <person name="Otillar R.P."/>
            <person name="Terry A.Y."/>
            <person name="Boore J.L."/>
            <person name="Simakov O."/>
            <person name="Marletaz F."/>
            <person name="Cho S.-J."/>
            <person name="Edsinger-Gonzales E."/>
            <person name="Havlak P."/>
            <person name="Kuo D.-H."/>
            <person name="Larsson T."/>
            <person name="Lv J."/>
            <person name="Arendt D."/>
            <person name="Savage R."/>
            <person name="Osoegawa K."/>
            <person name="de Jong P."/>
            <person name="Lindberg D.R."/>
            <person name="Seaver E.C."/>
            <person name="Weisblat D.A."/>
            <person name="Putnam N.H."/>
            <person name="Grigoriev I.V."/>
            <person name="Rokhsar D.S."/>
        </authorList>
    </citation>
    <scope>NUCLEOTIDE SEQUENCE</scope>
    <source>
        <strain evidence="3">I ESC-2004</strain>
    </source>
</reference>
<sequence>MKAVEAAVCGIPSLVFIIKSGLKIKKASCIWKKQQIPRSMHTVWSLAFDAVDGWLHLTGLCQNISPCRQGHAGIAVVGFRYFWILRRSRFKEAVVKASERRGMTSSWVPSSGYTTPGDKINVTKAALHSTEKDVLFSLNRKLDTAKTITAKNNTRKSSESVTWTTLQDNLQIYSLNPHINCLHHGCERKKKLLEGLTANLWFSHKISRMLSTDWTQLQVGIFFVCLAEAYLPGVLAPHQGFISRFLPHGGKGGPPCVDLNAKRSGCDLYSGSVAGITPKKIATRSGN</sequence>
<dbReference type="HOGENOM" id="CLU_970593_0_0_1"/>
<dbReference type="EnsemblMetazoa" id="CapteT214004">
    <property type="protein sequence ID" value="CapteP214004"/>
    <property type="gene ID" value="CapteG214004"/>
</dbReference>
<protein>
    <submittedName>
        <fullName evidence="1 2">Uncharacterized protein</fullName>
    </submittedName>
</protein>
<evidence type="ECO:0000313" key="2">
    <source>
        <dbReference type="EnsemblMetazoa" id="CapteP214004"/>
    </source>
</evidence>
<dbReference type="EMBL" id="KB309474">
    <property type="protein sequence ID" value="ELT94278.1"/>
    <property type="molecule type" value="Genomic_DNA"/>
</dbReference>
<evidence type="ECO:0000313" key="3">
    <source>
        <dbReference type="Proteomes" id="UP000014760"/>
    </source>
</evidence>
<keyword evidence="3" id="KW-1185">Reference proteome</keyword>
<accession>R7TKE5</accession>
<name>R7TKE5_CAPTE</name>
<dbReference type="Proteomes" id="UP000014760">
    <property type="component" value="Unassembled WGS sequence"/>
</dbReference>
<reference evidence="2" key="3">
    <citation type="submission" date="2015-06" db="UniProtKB">
        <authorList>
            <consortium name="EnsemblMetazoa"/>
        </authorList>
    </citation>
    <scope>IDENTIFICATION</scope>
</reference>
<organism evidence="1">
    <name type="scientific">Capitella teleta</name>
    <name type="common">Polychaete worm</name>
    <dbReference type="NCBI Taxonomy" id="283909"/>
    <lineage>
        <taxon>Eukaryota</taxon>
        <taxon>Metazoa</taxon>
        <taxon>Spiralia</taxon>
        <taxon>Lophotrochozoa</taxon>
        <taxon>Annelida</taxon>
        <taxon>Polychaeta</taxon>
        <taxon>Sedentaria</taxon>
        <taxon>Scolecida</taxon>
        <taxon>Capitellidae</taxon>
        <taxon>Capitella</taxon>
    </lineage>
</organism>
<gene>
    <name evidence="1" type="ORF">CAPTEDRAFT_214004</name>
</gene>
<evidence type="ECO:0000313" key="1">
    <source>
        <dbReference type="EMBL" id="ELT94278.1"/>
    </source>
</evidence>
<dbReference type="EMBL" id="AMQN01012362">
    <property type="status" value="NOT_ANNOTATED_CDS"/>
    <property type="molecule type" value="Genomic_DNA"/>
</dbReference>
<proteinExistence type="predicted"/>